<dbReference type="CDD" id="cd00093">
    <property type="entry name" value="HTH_XRE"/>
    <property type="match status" value="1"/>
</dbReference>
<dbReference type="InterPro" id="IPR001387">
    <property type="entry name" value="Cro/C1-type_HTH"/>
</dbReference>
<dbReference type="OrthoDB" id="5769614at2"/>
<feature type="domain" description="HTH cro/C1-type" evidence="1">
    <location>
        <begin position="10"/>
        <end position="62"/>
    </location>
</feature>
<evidence type="ECO:0000259" key="1">
    <source>
        <dbReference type="PROSITE" id="PS50943"/>
    </source>
</evidence>
<dbReference type="PANTHER" id="PTHR37038">
    <property type="entry name" value="TRANSCRIPTIONAL REGULATOR-RELATED"/>
    <property type="match status" value="1"/>
</dbReference>
<dbReference type="AlphaFoldDB" id="A0A4Z1DX11"/>
<dbReference type="Gene3D" id="1.10.260.40">
    <property type="entry name" value="lambda repressor-like DNA-binding domains"/>
    <property type="match status" value="1"/>
</dbReference>
<evidence type="ECO:0000313" key="2">
    <source>
        <dbReference type="EMBL" id="TGN92079.1"/>
    </source>
</evidence>
<protein>
    <submittedName>
        <fullName evidence="2">Rgg/GadR/MutR family transcriptional regulator</fullName>
    </submittedName>
</protein>
<dbReference type="SMART" id="SM00530">
    <property type="entry name" value="HTH_XRE"/>
    <property type="match status" value="1"/>
</dbReference>
<dbReference type="Pfam" id="PF21259">
    <property type="entry name" value="Rgg_C"/>
    <property type="match status" value="1"/>
</dbReference>
<dbReference type="GO" id="GO:0003677">
    <property type="term" value="F:DNA binding"/>
    <property type="evidence" value="ECO:0007669"/>
    <property type="project" value="InterPro"/>
</dbReference>
<dbReference type="Pfam" id="PF01381">
    <property type="entry name" value="HTH_3"/>
    <property type="match status" value="1"/>
</dbReference>
<gene>
    <name evidence="2" type="ORF">E5S68_03830</name>
</gene>
<proteinExistence type="predicted"/>
<reference evidence="2 3" key="1">
    <citation type="submission" date="2019-04" db="EMBL/GenBank/DDBJ databases">
        <title>Genome sequencing of Streptococcus rubneri DSM 26920(T).</title>
        <authorList>
            <person name="Kook J.-K."/>
            <person name="Park S.-N."/>
            <person name="Lim Y.K."/>
        </authorList>
    </citation>
    <scope>NUCLEOTIDE SEQUENCE [LARGE SCALE GENOMIC DNA]</scope>
    <source>
        <strain evidence="2 3">DSM 26920</strain>
    </source>
</reference>
<dbReference type="NCBIfam" id="TIGR01716">
    <property type="entry name" value="RGG_Cterm"/>
    <property type="match status" value="1"/>
</dbReference>
<name>A0A4Z1DX11_9STRE</name>
<dbReference type="PROSITE" id="PS50943">
    <property type="entry name" value="HTH_CROC1"/>
    <property type="match status" value="1"/>
</dbReference>
<dbReference type="SUPFAM" id="SSF47413">
    <property type="entry name" value="lambda repressor-like DNA-binding domains"/>
    <property type="match status" value="1"/>
</dbReference>
<dbReference type="InterPro" id="IPR053163">
    <property type="entry name" value="HTH-type_regulator_Rgg"/>
</dbReference>
<sequence>MLKKFGEIYKLFRESRKITLREIEHKGISRSQLSRFEKGETDLTITKFLLALEQINVPIEEFMFAANDFKRDHFYQLIDEVKQCFLKRNVAKLHKMLIKLMENDDLSIFSTIEIIFLKIKLQELSNEEYFSDTDINRITNYLFSVDYWGMFEILLFGNIMYIFNHETFLLLSKEMLHRTEFYHDIPSYRRVIASMALNAFIICIERDYLTDAKYFEKQISHFYFDESEIYERLIFTYARSFYEFKKEQTTKSILKMRKVIGFMRAAECEKLAERYEEHLIKILAPLSDDK</sequence>
<evidence type="ECO:0000313" key="3">
    <source>
        <dbReference type="Proteomes" id="UP000297986"/>
    </source>
</evidence>
<accession>A0A4Z1DX11</accession>
<dbReference type="Proteomes" id="UP000297986">
    <property type="component" value="Unassembled WGS sequence"/>
</dbReference>
<dbReference type="EMBL" id="SRRP01000001">
    <property type="protein sequence ID" value="TGN92079.1"/>
    <property type="molecule type" value="Genomic_DNA"/>
</dbReference>
<organism evidence="2 3">
    <name type="scientific">Streptococcus rubneri</name>
    <dbReference type="NCBI Taxonomy" id="1234680"/>
    <lineage>
        <taxon>Bacteria</taxon>
        <taxon>Bacillati</taxon>
        <taxon>Bacillota</taxon>
        <taxon>Bacilli</taxon>
        <taxon>Lactobacillales</taxon>
        <taxon>Streptococcaceae</taxon>
        <taxon>Streptococcus</taxon>
    </lineage>
</organism>
<dbReference type="InterPro" id="IPR010982">
    <property type="entry name" value="Lambda_DNA-bd_dom_sf"/>
</dbReference>
<dbReference type="RefSeq" id="WP_135782415.1">
    <property type="nucleotide sequence ID" value="NZ_JASHFX010000004.1"/>
</dbReference>
<comment type="caution">
    <text evidence="2">The sequence shown here is derived from an EMBL/GenBank/DDBJ whole genome shotgun (WGS) entry which is preliminary data.</text>
</comment>
<dbReference type="InterPro" id="IPR010057">
    <property type="entry name" value="Transcription_activator_Rgg_C"/>
</dbReference>
<dbReference type="PANTHER" id="PTHR37038:SF12">
    <property type="entry name" value="TRANSCRIPTIONAL REGULATOR"/>
    <property type="match status" value="1"/>
</dbReference>
<keyword evidence="3" id="KW-1185">Reference proteome</keyword>